<keyword evidence="1" id="KW-0812">Transmembrane</keyword>
<dbReference type="GO" id="GO:0046513">
    <property type="term" value="P:ceramide biosynthetic process"/>
    <property type="evidence" value="ECO:0007669"/>
    <property type="project" value="TreeGrafter"/>
</dbReference>
<feature type="transmembrane region" description="Helical" evidence="1">
    <location>
        <begin position="43"/>
        <end position="61"/>
    </location>
</feature>
<dbReference type="GO" id="GO:0042284">
    <property type="term" value="F:sphingolipid delta-4 desaturase activity"/>
    <property type="evidence" value="ECO:0007669"/>
    <property type="project" value="TreeGrafter"/>
</dbReference>
<dbReference type="PANTHER" id="PTHR12879:SF8">
    <property type="entry name" value="SPHINGOLIPID DELTA(4)-DESATURASE DES1"/>
    <property type="match status" value="1"/>
</dbReference>
<sequence>MVDRDSILAAQDEIRLAKRAELKVDREQQAQLLALQQPDPVRFLLWSALHVGVWIAGAAVILFAEHWLAQLLAVLVLGNQMHAFTILQHDCGHQNAFRSATWNLWMGRFFAWFIVFPYSSFTECHKHHHRYLGDADRDPDEWNYAGGVKWMFLRIAFFVPRFTYFSLVRYGSQVRNLVLRELLFNLLTMVALGVWFASMGMLLQFVLIFIVPVLLLALLINPISRGYEHFPMATLDSEDEQRLDLAKNTITIPSRVLSLIWANINYHVEHHVYPGVPFFNLHKVHALLNNKSFLRDRWLLARLFARQPQEPRHGAAPATDAS</sequence>
<protein>
    <submittedName>
        <fullName evidence="3">Fatty acid desaturase</fullName>
    </submittedName>
</protein>
<accession>A0A1N6XJ98</accession>
<dbReference type="InterPro" id="IPR005804">
    <property type="entry name" value="FA_desaturase_dom"/>
</dbReference>
<dbReference type="RefSeq" id="WP_175613996.1">
    <property type="nucleotide sequence ID" value="NZ_FTMP01000013.1"/>
</dbReference>
<dbReference type="PANTHER" id="PTHR12879">
    <property type="entry name" value="SPHINGOLIPID DELTA 4 DESATURASE/C-4 HYDROXYLASE PROTEIN DES2"/>
    <property type="match status" value="1"/>
</dbReference>
<dbReference type="GO" id="GO:0016020">
    <property type="term" value="C:membrane"/>
    <property type="evidence" value="ECO:0007669"/>
    <property type="project" value="GOC"/>
</dbReference>
<evidence type="ECO:0000256" key="1">
    <source>
        <dbReference type="SAM" id="Phobius"/>
    </source>
</evidence>
<name>A0A1N6XJ98_AQUAC</name>
<organism evidence="3 4">
    <name type="scientific">Aquipseudomonas alcaligenes</name>
    <name type="common">Pseudomonas alcaligenes</name>
    <dbReference type="NCBI Taxonomy" id="43263"/>
    <lineage>
        <taxon>Bacteria</taxon>
        <taxon>Pseudomonadati</taxon>
        <taxon>Pseudomonadota</taxon>
        <taxon>Gammaproteobacteria</taxon>
        <taxon>Pseudomonadales</taxon>
        <taxon>Pseudomonadaceae</taxon>
        <taxon>Aquipseudomonas</taxon>
    </lineage>
</organism>
<dbReference type="EMBL" id="FTMP01000013">
    <property type="protein sequence ID" value="SIR02425.1"/>
    <property type="molecule type" value="Genomic_DNA"/>
</dbReference>
<keyword evidence="1" id="KW-0472">Membrane</keyword>
<keyword evidence="1" id="KW-1133">Transmembrane helix</keyword>
<evidence type="ECO:0000259" key="2">
    <source>
        <dbReference type="Pfam" id="PF00487"/>
    </source>
</evidence>
<evidence type="ECO:0000313" key="4">
    <source>
        <dbReference type="Proteomes" id="UP000185841"/>
    </source>
</evidence>
<evidence type="ECO:0000313" key="3">
    <source>
        <dbReference type="EMBL" id="SIR02425.1"/>
    </source>
</evidence>
<gene>
    <name evidence="3" type="ORF">SAMN05878282_11317</name>
</gene>
<feature type="domain" description="Fatty acid desaturase" evidence="2">
    <location>
        <begin position="66"/>
        <end position="289"/>
    </location>
</feature>
<feature type="transmembrane region" description="Helical" evidence="1">
    <location>
        <begin position="202"/>
        <end position="220"/>
    </location>
</feature>
<feature type="transmembrane region" description="Helical" evidence="1">
    <location>
        <begin position="177"/>
        <end position="196"/>
    </location>
</feature>
<reference evidence="3 4" key="1">
    <citation type="submission" date="2017-01" db="EMBL/GenBank/DDBJ databases">
        <authorList>
            <person name="Mah S.A."/>
            <person name="Swanson W.J."/>
            <person name="Moy G.W."/>
            <person name="Vacquier V.D."/>
        </authorList>
    </citation>
    <scope>NUCLEOTIDE SEQUENCE [LARGE SCALE GENOMIC DNA]</scope>
    <source>
        <strain evidence="3 4">RU36E</strain>
    </source>
</reference>
<dbReference type="AlphaFoldDB" id="A0A1N6XJ98"/>
<proteinExistence type="predicted"/>
<dbReference type="Proteomes" id="UP000185841">
    <property type="component" value="Unassembled WGS sequence"/>
</dbReference>
<feature type="transmembrane region" description="Helical" evidence="1">
    <location>
        <begin position="99"/>
        <end position="118"/>
    </location>
</feature>
<dbReference type="Pfam" id="PF00487">
    <property type="entry name" value="FA_desaturase"/>
    <property type="match status" value="1"/>
</dbReference>